<dbReference type="RefSeq" id="WP_267218173.1">
    <property type="nucleotide sequence ID" value="NZ_JAPCWC010000001.1"/>
</dbReference>
<keyword evidence="1" id="KW-0805">Transcription regulation</keyword>
<organism evidence="6 7">
    <name type="scientific">Novosphingobium clariflavum</name>
    <dbReference type="NCBI Taxonomy" id="2029884"/>
    <lineage>
        <taxon>Bacteria</taxon>
        <taxon>Pseudomonadati</taxon>
        <taxon>Pseudomonadota</taxon>
        <taxon>Alphaproteobacteria</taxon>
        <taxon>Sphingomonadales</taxon>
        <taxon>Sphingomonadaceae</taxon>
        <taxon>Novosphingobium</taxon>
    </lineage>
</organism>
<dbReference type="InterPro" id="IPR050707">
    <property type="entry name" value="HTH_MetabolicPath_Reg"/>
</dbReference>
<name>A0ABV6S5V1_9SPHN</name>
<dbReference type="PANTHER" id="PTHR30136">
    <property type="entry name" value="HELIX-TURN-HELIX TRANSCRIPTIONAL REGULATOR, ICLR FAMILY"/>
    <property type="match status" value="1"/>
</dbReference>
<dbReference type="SUPFAM" id="SSF46785">
    <property type="entry name" value="Winged helix' DNA-binding domain"/>
    <property type="match status" value="1"/>
</dbReference>
<keyword evidence="3" id="KW-0804">Transcription</keyword>
<dbReference type="Proteomes" id="UP001589858">
    <property type="component" value="Unassembled WGS sequence"/>
</dbReference>
<dbReference type="InterPro" id="IPR029016">
    <property type="entry name" value="GAF-like_dom_sf"/>
</dbReference>
<dbReference type="InterPro" id="IPR005471">
    <property type="entry name" value="Tscrpt_reg_IclR_N"/>
</dbReference>
<sequence length="260" mass="30067">MMIRRTVKSASRTLEVLELFAEERRPMRLHEVYTRLDYPQSSATNLLKSMVVMGYLNYNRMTRTYLPTMRVGALGNWLPGYVYSDESYRWLVDELQRRTDETVGLSTQNDLFVQYIILKAPEHEFKVPPPVGTMRLLVDSAGGLALMSEMKDREIDKICRYTNYYQLAERQRFDLADLMREIRWARHTGYAYMANKPTPDVSSISMTLGEKIHGIPLAVGVGGLAERISKAQYDIIETMKECIAEFKAIREEQHYAEAAE</sequence>
<comment type="caution">
    <text evidence="6">The sequence shown here is derived from an EMBL/GenBank/DDBJ whole genome shotgun (WGS) entry which is preliminary data.</text>
</comment>
<dbReference type="InterPro" id="IPR036388">
    <property type="entry name" value="WH-like_DNA-bd_sf"/>
</dbReference>
<dbReference type="Pfam" id="PF09339">
    <property type="entry name" value="HTH_IclR"/>
    <property type="match status" value="1"/>
</dbReference>
<evidence type="ECO:0000256" key="3">
    <source>
        <dbReference type="ARBA" id="ARBA00023163"/>
    </source>
</evidence>
<evidence type="ECO:0000259" key="4">
    <source>
        <dbReference type="PROSITE" id="PS51077"/>
    </source>
</evidence>
<dbReference type="PANTHER" id="PTHR30136:SF35">
    <property type="entry name" value="HTH-TYPE TRANSCRIPTIONAL REGULATOR RV1719"/>
    <property type="match status" value="1"/>
</dbReference>
<dbReference type="Pfam" id="PF01614">
    <property type="entry name" value="IclR_C"/>
    <property type="match status" value="1"/>
</dbReference>
<dbReference type="InterPro" id="IPR036390">
    <property type="entry name" value="WH_DNA-bd_sf"/>
</dbReference>
<dbReference type="EMBL" id="JBHLTM010000026">
    <property type="protein sequence ID" value="MFC0684219.1"/>
    <property type="molecule type" value="Genomic_DNA"/>
</dbReference>
<reference evidence="6 7" key="1">
    <citation type="submission" date="2024-09" db="EMBL/GenBank/DDBJ databases">
        <authorList>
            <person name="Sun Q."/>
            <person name="Mori K."/>
        </authorList>
    </citation>
    <scope>NUCLEOTIDE SEQUENCE [LARGE SCALE GENOMIC DNA]</scope>
    <source>
        <strain evidence="6 7">CICC 11035S</strain>
    </source>
</reference>
<evidence type="ECO:0000259" key="5">
    <source>
        <dbReference type="PROSITE" id="PS51078"/>
    </source>
</evidence>
<evidence type="ECO:0000256" key="2">
    <source>
        <dbReference type="ARBA" id="ARBA00023125"/>
    </source>
</evidence>
<dbReference type="Gene3D" id="1.10.10.10">
    <property type="entry name" value="Winged helix-like DNA-binding domain superfamily/Winged helix DNA-binding domain"/>
    <property type="match status" value="1"/>
</dbReference>
<protein>
    <submittedName>
        <fullName evidence="6">IclR family transcriptional regulator</fullName>
    </submittedName>
</protein>
<proteinExistence type="predicted"/>
<evidence type="ECO:0000313" key="6">
    <source>
        <dbReference type="EMBL" id="MFC0684219.1"/>
    </source>
</evidence>
<dbReference type="InterPro" id="IPR014757">
    <property type="entry name" value="Tscrpt_reg_IclR_C"/>
</dbReference>
<evidence type="ECO:0000313" key="7">
    <source>
        <dbReference type="Proteomes" id="UP001589858"/>
    </source>
</evidence>
<dbReference type="Gene3D" id="3.30.450.40">
    <property type="match status" value="1"/>
</dbReference>
<evidence type="ECO:0000256" key="1">
    <source>
        <dbReference type="ARBA" id="ARBA00023015"/>
    </source>
</evidence>
<keyword evidence="7" id="KW-1185">Reference proteome</keyword>
<gene>
    <name evidence="6" type="ORF">ACFFF8_06400</name>
</gene>
<dbReference type="PROSITE" id="PS51077">
    <property type="entry name" value="HTH_ICLR"/>
    <property type="match status" value="1"/>
</dbReference>
<feature type="domain" description="HTH iclR-type" evidence="4">
    <location>
        <begin position="7"/>
        <end position="69"/>
    </location>
</feature>
<accession>A0ABV6S5V1</accession>
<keyword evidence="2" id="KW-0238">DNA-binding</keyword>
<feature type="domain" description="IclR-ED" evidence="5">
    <location>
        <begin position="70"/>
        <end position="260"/>
    </location>
</feature>
<dbReference type="SUPFAM" id="SSF55781">
    <property type="entry name" value="GAF domain-like"/>
    <property type="match status" value="1"/>
</dbReference>
<dbReference type="PROSITE" id="PS51078">
    <property type="entry name" value="ICLR_ED"/>
    <property type="match status" value="1"/>
</dbReference>